<accession>A0A2W5K8I2</accession>
<protein>
    <submittedName>
        <fullName evidence="2">DUF2333 domain-containing protein</fullName>
    </submittedName>
</protein>
<evidence type="ECO:0000313" key="2">
    <source>
        <dbReference type="EMBL" id="PZQ13462.1"/>
    </source>
</evidence>
<keyword evidence="1" id="KW-0812">Transmembrane</keyword>
<evidence type="ECO:0000256" key="1">
    <source>
        <dbReference type="SAM" id="Phobius"/>
    </source>
</evidence>
<proteinExistence type="predicted"/>
<organism evidence="2 3">
    <name type="scientific">Rhodanobacter denitrificans</name>
    <dbReference type="NCBI Taxonomy" id="666685"/>
    <lineage>
        <taxon>Bacteria</taxon>
        <taxon>Pseudomonadati</taxon>
        <taxon>Pseudomonadota</taxon>
        <taxon>Gammaproteobacteria</taxon>
        <taxon>Lysobacterales</taxon>
        <taxon>Rhodanobacteraceae</taxon>
        <taxon>Rhodanobacter</taxon>
    </lineage>
</organism>
<dbReference type="Pfam" id="PF10095">
    <property type="entry name" value="DUF2333"/>
    <property type="match status" value="1"/>
</dbReference>
<dbReference type="AlphaFoldDB" id="A0A2W5K8I2"/>
<evidence type="ECO:0000313" key="3">
    <source>
        <dbReference type="Proteomes" id="UP000249046"/>
    </source>
</evidence>
<keyword evidence="1" id="KW-1133">Transmembrane helix</keyword>
<comment type="caution">
    <text evidence="2">The sequence shown here is derived from an EMBL/GenBank/DDBJ whole genome shotgun (WGS) entry which is preliminary data.</text>
</comment>
<reference evidence="2 3" key="1">
    <citation type="submission" date="2017-08" db="EMBL/GenBank/DDBJ databases">
        <title>Infants hospitalized years apart are colonized by the same room-sourced microbial strains.</title>
        <authorList>
            <person name="Brooks B."/>
            <person name="Olm M.R."/>
            <person name="Firek B.A."/>
            <person name="Baker R."/>
            <person name="Thomas B.C."/>
            <person name="Morowitz M.J."/>
            <person name="Banfield J.F."/>
        </authorList>
    </citation>
    <scope>NUCLEOTIDE SEQUENCE [LARGE SCALE GENOMIC DNA]</scope>
    <source>
        <strain evidence="2">S2_005_003_R2_42</strain>
    </source>
</reference>
<sequence>MQSTVPSRRFRWLRPLLIALAAYALVIVALMIWWDHEPARFDVAQSAQARLQPGQSLTTGYVTVATLIRSAESLLDKRGGYLSNDKLPPGVLMDNVPNWEFGVLTATRDLARALRNDFSRSQSQSAEDKDLQEADPLFSSPNDRWLLPSSEGQYRKAIGLVERYAARLADPGRSQAQFFARADNLADYLQVASGRLGSLSQRLSASVGQVRLETSLGDPGDGSAASSGPLLVKTPWLKIDDNFYEARGYTWALREQLEAIAIDFGPVLRDKNAVASLEQVIRELEEAQHRVWSPMILNGSPYGFFANHSLVLANYVSRANAALIELRTLLRRG</sequence>
<dbReference type="EMBL" id="QFPO01000009">
    <property type="protein sequence ID" value="PZQ13462.1"/>
    <property type="molecule type" value="Genomic_DNA"/>
</dbReference>
<dbReference type="PIRSF" id="PIRSF029693">
    <property type="entry name" value="UCP029693"/>
    <property type="match status" value="1"/>
</dbReference>
<gene>
    <name evidence="2" type="ORF">DI564_11250</name>
</gene>
<keyword evidence="1" id="KW-0472">Membrane</keyword>
<dbReference type="InterPro" id="IPR016936">
    <property type="entry name" value="UCP029693"/>
</dbReference>
<name>A0A2W5K8I2_9GAMM</name>
<dbReference type="Proteomes" id="UP000249046">
    <property type="component" value="Unassembled WGS sequence"/>
</dbReference>
<feature type="transmembrane region" description="Helical" evidence="1">
    <location>
        <begin position="12"/>
        <end position="34"/>
    </location>
</feature>